<evidence type="ECO:0000313" key="4">
    <source>
        <dbReference type="EMBL" id="CBG40671.1"/>
    </source>
</evidence>
<dbReference type="AlphaFoldDB" id="D3UJJ5"/>
<keyword evidence="2" id="KW-0004">4Fe-4S</keyword>
<dbReference type="PANTHER" id="PTHR43787:SF10">
    <property type="entry name" value="COFACTOR MODIFYING PROTEIN"/>
    <property type="match status" value="1"/>
</dbReference>
<evidence type="ECO:0000313" key="5">
    <source>
        <dbReference type="Proteomes" id="UP000001522"/>
    </source>
</evidence>
<gene>
    <name evidence="4" type="ordered locus">HMU14180</name>
</gene>
<dbReference type="Pfam" id="PF13186">
    <property type="entry name" value="SPASM"/>
    <property type="match status" value="1"/>
</dbReference>
<accession>D3UJJ5</accession>
<dbReference type="Proteomes" id="UP000001522">
    <property type="component" value="Chromosome"/>
</dbReference>
<keyword evidence="2" id="KW-0479">Metal-binding</keyword>
<reference evidence="4 5" key="1">
    <citation type="journal article" date="2010" name="BMC Genomics">
        <title>Comparative genomics and proteomics of Helicobacter mustelae, an ulcerogenic and carcinogenic gastric pathogen.</title>
        <authorList>
            <person name="O'Toole P.W."/>
            <person name="Snelling W.J."/>
            <person name="Canchaya C."/>
            <person name="Forde B.M."/>
            <person name="Hardie K.R."/>
            <person name="Josenhans C."/>
            <person name="Graham R.L.J."/>
            <person name="McMullan G."/>
            <person name="Parkhill J."/>
            <person name="Belda E."/>
            <person name="Bentley S.D."/>
        </authorList>
    </citation>
    <scope>NUCLEOTIDE SEQUENCE [LARGE SCALE GENOMIC DNA]</scope>
    <source>
        <strain evidence="5">ATCC 43772 / LMG 18044 / NCTC 12198 / 12198</strain>
    </source>
</reference>
<keyword evidence="5" id="KW-1185">Reference proteome</keyword>
<dbReference type="InterPro" id="IPR013785">
    <property type="entry name" value="Aldolase_TIM"/>
</dbReference>
<protein>
    <submittedName>
        <fullName evidence="4">Putative radical SAM domain protein</fullName>
    </submittedName>
</protein>
<name>D3UJJ5_HELM1</name>
<dbReference type="Gene3D" id="3.20.20.70">
    <property type="entry name" value="Aldolase class I"/>
    <property type="match status" value="1"/>
</dbReference>
<proteinExistence type="predicted"/>
<feature type="domain" description="4Fe4S-binding SPASM" evidence="3">
    <location>
        <begin position="223"/>
        <end position="289"/>
    </location>
</feature>
<keyword evidence="2" id="KW-0411">Iron-sulfur</keyword>
<keyword evidence="2" id="KW-0408">Iron</keyword>
<sequence>MIFMDGSLLTKAIIPQSMDLGLRFKKVYIEISDICGLNCSFCPQQKGVRGKMSLLLFEKILSQIQGKTKLVSLHVLGDPCKHTDLSSYLDLLTKYALRADIVTSGYYLCQELLFEPCIHQVAFSLDAGLDPKNPHKKDYLAKILEFCALHQMRQSKIFLNLRLQDRLLNPAVLEQIVRFFGVQIKEPHVYGRYKLREYIFLVITKSFTWADMSLKKSCDSRRCHAIKEQIAILANGIVVPCCIDAAGVIALGDVNVQSLQEIYHSPRSVAIKEGFEKGIAIEELCKKCNFPTNRVASPPVRLLSPNFSHKSY</sequence>
<evidence type="ECO:0000256" key="1">
    <source>
        <dbReference type="ARBA" id="ARBA00001966"/>
    </source>
</evidence>
<dbReference type="CDD" id="cd21122">
    <property type="entry name" value="SPASM_rSAM"/>
    <property type="match status" value="1"/>
</dbReference>
<dbReference type="STRING" id="679897.HMU14180"/>
<dbReference type="InterPro" id="IPR023885">
    <property type="entry name" value="4Fe4S-binding_SPASM_dom"/>
</dbReference>
<dbReference type="GO" id="GO:0051539">
    <property type="term" value="F:4 iron, 4 sulfur cluster binding"/>
    <property type="evidence" value="ECO:0007669"/>
    <property type="project" value="UniProtKB-KW"/>
</dbReference>
<comment type="cofactor">
    <cofactor evidence="1">
        <name>[4Fe-4S] cluster</name>
        <dbReference type="ChEBI" id="CHEBI:49883"/>
    </cofactor>
</comment>
<dbReference type="CDD" id="cd01335">
    <property type="entry name" value="Radical_SAM"/>
    <property type="match status" value="1"/>
</dbReference>
<dbReference type="eggNOG" id="COG0535">
    <property type="taxonomic scope" value="Bacteria"/>
</dbReference>
<organism evidence="4 5">
    <name type="scientific">Helicobacter mustelae (strain ATCC 43772 / CCUG 25715 / CIP 103759 / LMG 18044 / NCTC 12198 / R85-136P)</name>
    <name type="common">Campylobacter mustelae</name>
    <dbReference type="NCBI Taxonomy" id="679897"/>
    <lineage>
        <taxon>Bacteria</taxon>
        <taxon>Pseudomonadati</taxon>
        <taxon>Campylobacterota</taxon>
        <taxon>Epsilonproteobacteria</taxon>
        <taxon>Campylobacterales</taxon>
        <taxon>Helicobacteraceae</taxon>
        <taxon>Helicobacter</taxon>
    </lineage>
</organism>
<dbReference type="PANTHER" id="PTHR43787">
    <property type="entry name" value="FEMO COFACTOR BIOSYNTHESIS PROTEIN NIFB-RELATED"/>
    <property type="match status" value="1"/>
</dbReference>
<dbReference type="SUPFAM" id="SSF102114">
    <property type="entry name" value="Radical SAM enzymes"/>
    <property type="match status" value="1"/>
</dbReference>
<dbReference type="KEGG" id="hms:HMU14180"/>
<dbReference type="EMBL" id="FN555004">
    <property type="protein sequence ID" value="CBG40671.1"/>
    <property type="molecule type" value="Genomic_DNA"/>
</dbReference>
<dbReference type="InterPro" id="IPR058240">
    <property type="entry name" value="rSAM_sf"/>
</dbReference>
<evidence type="ECO:0000256" key="2">
    <source>
        <dbReference type="ARBA" id="ARBA00022485"/>
    </source>
</evidence>
<dbReference type="HOGENOM" id="CLU_009273_1_4_7"/>
<evidence type="ECO:0000259" key="3">
    <source>
        <dbReference type="Pfam" id="PF13186"/>
    </source>
</evidence>